<dbReference type="GeneID" id="19941148"/>
<keyword evidence="1" id="KW-0812">Transmembrane</keyword>
<evidence type="ECO:0000313" key="3">
    <source>
        <dbReference type="Proteomes" id="UP000030762"/>
    </source>
</evidence>
<keyword evidence="3" id="KW-1185">Reference proteome</keyword>
<dbReference type="Proteomes" id="UP000030762">
    <property type="component" value="Unassembled WGS sequence"/>
</dbReference>
<dbReference type="InParanoid" id="T0QWS7"/>
<dbReference type="EMBL" id="JH767132">
    <property type="protein sequence ID" value="EQC42694.1"/>
    <property type="molecule type" value="Genomic_DNA"/>
</dbReference>
<keyword evidence="1" id="KW-0472">Membrane</keyword>
<dbReference type="RefSeq" id="XP_008604117.1">
    <property type="nucleotide sequence ID" value="XM_008605895.1"/>
</dbReference>
<evidence type="ECO:0000313" key="2">
    <source>
        <dbReference type="EMBL" id="EQC42694.1"/>
    </source>
</evidence>
<organism evidence="2 3">
    <name type="scientific">Saprolegnia diclina (strain VS20)</name>
    <dbReference type="NCBI Taxonomy" id="1156394"/>
    <lineage>
        <taxon>Eukaryota</taxon>
        <taxon>Sar</taxon>
        <taxon>Stramenopiles</taxon>
        <taxon>Oomycota</taxon>
        <taxon>Saprolegniomycetes</taxon>
        <taxon>Saprolegniales</taxon>
        <taxon>Saprolegniaceae</taxon>
        <taxon>Saprolegnia</taxon>
    </lineage>
</organism>
<name>T0QWS7_SAPDV</name>
<accession>T0QWS7</accession>
<reference evidence="2 3" key="1">
    <citation type="submission" date="2012-04" db="EMBL/GenBank/DDBJ databases">
        <title>The Genome Sequence of Saprolegnia declina VS20.</title>
        <authorList>
            <consortium name="The Broad Institute Genome Sequencing Platform"/>
            <person name="Russ C."/>
            <person name="Nusbaum C."/>
            <person name="Tyler B."/>
            <person name="van West P."/>
            <person name="Dieguez-Uribeondo J."/>
            <person name="de Bruijn I."/>
            <person name="Tripathy S."/>
            <person name="Jiang R."/>
            <person name="Young S.K."/>
            <person name="Zeng Q."/>
            <person name="Gargeya S."/>
            <person name="Fitzgerald M."/>
            <person name="Haas B."/>
            <person name="Abouelleil A."/>
            <person name="Alvarado L."/>
            <person name="Arachchi H.M."/>
            <person name="Berlin A."/>
            <person name="Chapman S.B."/>
            <person name="Goldberg J."/>
            <person name="Griggs A."/>
            <person name="Gujja S."/>
            <person name="Hansen M."/>
            <person name="Howarth C."/>
            <person name="Imamovic A."/>
            <person name="Larimer J."/>
            <person name="McCowen C."/>
            <person name="Montmayeur A."/>
            <person name="Murphy C."/>
            <person name="Neiman D."/>
            <person name="Pearson M."/>
            <person name="Priest M."/>
            <person name="Roberts A."/>
            <person name="Saif S."/>
            <person name="Shea T."/>
            <person name="Sisk P."/>
            <person name="Sykes S."/>
            <person name="Wortman J."/>
            <person name="Nusbaum C."/>
            <person name="Birren B."/>
        </authorList>
    </citation>
    <scope>NUCLEOTIDE SEQUENCE [LARGE SCALE GENOMIC DNA]</scope>
    <source>
        <strain evidence="2 3">VS20</strain>
    </source>
</reference>
<feature type="transmembrane region" description="Helical" evidence="1">
    <location>
        <begin position="36"/>
        <end position="55"/>
    </location>
</feature>
<dbReference type="VEuPathDB" id="FungiDB:SDRG_00421"/>
<dbReference type="AlphaFoldDB" id="T0QWS7"/>
<keyword evidence="1" id="KW-1133">Transmembrane helix</keyword>
<sequence length="172" mass="18986">MGTWGQAVVRRAPCAVVYVAPQLLPMALLASSLDELGVETIRLIMIVVVAVAAFTRSLDAGPYFLAHGLLHLLAMSTAVLPPPAAWLLLFIRAILFHEVVAIARWPRKSYTARFNTTTAKLEAFFRLHDPARLKEARALVREYFGNETLLFAKLDDTYMRATPVVVAAVPRG</sequence>
<evidence type="ECO:0000256" key="1">
    <source>
        <dbReference type="SAM" id="Phobius"/>
    </source>
</evidence>
<protein>
    <submittedName>
        <fullName evidence="2">Uncharacterized protein</fullName>
    </submittedName>
</protein>
<gene>
    <name evidence="2" type="ORF">SDRG_00421</name>
</gene>
<proteinExistence type="predicted"/>